<dbReference type="AlphaFoldDB" id="A0ABD1RZT0"/>
<dbReference type="InterPro" id="IPR012951">
    <property type="entry name" value="BBE"/>
</dbReference>
<feature type="domain" description="Berberine/berberine-like" evidence="3">
    <location>
        <begin position="72"/>
        <end position="117"/>
    </location>
</feature>
<dbReference type="PANTHER" id="PTHR32448">
    <property type="entry name" value="OS08G0158400 PROTEIN"/>
    <property type="match status" value="1"/>
</dbReference>
<dbReference type="Gene3D" id="3.30.465.10">
    <property type="match status" value="1"/>
</dbReference>
<keyword evidence="5" id="KW-1185">Reference proteome</keyword>
<sequence length="125" mass="14880">MGLNCNSVLMEGELMISQNQKFLFHIDQANIFMIQYGVGWEDNAEFQRHINWIRRLISVFLARYVSKSPRAAYFNYRDLDIGMNNIKGNTSYNQASVWGFKYFKNNFRRLIHVKNKVESIQFLQE</sequence>
<reference evidence="5" key="1">
    <citation type="submission" date="2024-07" db="EMBL/GenBank/DDBJ databases">
        <title>Two chromosome-level genome assemblies of Korean endemic species Abeliophyllum distichum and Forsythia ovata (Oleaceae).</title>
        <authorList>
            <person name="Jang H."/>
        </authorList>
    </citation>
    <scope>NUCLEOTIDE SEQUENCE [LARGE SCALE GENOMIC DNA]</scope>
</reference>
<keyword evidence="1" id="KW-0285">Flavoprotein</keyword>
<accession>A0ABD1RZT0</accession>
<dbReference type="Gene3D" id="3.40.462.20">
    <property type="match status" value="1"/>
</dbReference>
<organism evidence="4 5">
    <name type="scientific">Forsythia ovata</name>
    <dbReference type="NCBI Taxonomy" id="205694"/>
    <lineage>
        <taxon>Eukaryota</taxon>
        <taxon>Viridiplantae</taxon>
        <taxon>Streptophyta</taxon>
        <taxon>Embryophyta</taxon>
        <taxon>Tracheophyta</taxon>
        <taxon>Spermatophyta</taxon>
        <taxon>Magnoliopsida</taxon>
        <taxon>eudicotyledons</taxon>
        <taxon>Gunneridae</taxon>
        <taxon>Pentapetalae</taxon>
        <taxon>asterids</taxon>
        <taxon>lamiids</taxon>
        <taxon>Lamiales</taxon>
        <taxon>Oleaceae</taxon>
        <taxon>Forsythieae</taxon>
        <taxon>Forsythia</taxon>
    </lineage>
</organism>
<comment type="caution">
    <text evidence="4">The sequence shown here is derived from an EMBL/GenBank/DDBJ whole genome shotgun (WGS) entry which is preliminary data.</text>
</comment>
<evidence type="ECO:0000313" key="5">
    <source>
        <dbReference type="Proteomes" id="UP001604277"/>
    </source>
</evidence>
<name>A0ABD1RZT0_9LAMI</name>
<dbReference type="InterPro" id="IPR016169">
    <property type="entry name" value="FAD-bd_PCMH_sub2"/>
</dbReference>
<evidence type="ECO:0000256" key="2">
    <source>
        <dbReference type="ARBA" id="ARBA00022827"/>
    </source>
</evidence>
<evidence type="ECO:0000313" key="4">
    <source>
        <dbReference type="EMBL" id="KAL2493968.1"/>
    </source>
</evidence>
<dbReference type="EMBL" id="JBFOLJ010000011">
    <property type="protein sequence ID" value="KAL2493968.1"/>
    <property type="molecule type" value="Genomic_DNA"/>
</dbReference>
<evidence type="ECO:0000259" key="3">
    <source>
        <dbReference type="Pfam" id="PF08031"/>
    </source>
</evidence>
<keyword evidence="2" id="KW-0274">FAD</keyword>
<evidence type="ECO:0000256" key="1">
    <source>
        <dbReference type="ARBA" id="ARBA00022630"/>
    </source>
</evidence>
<protein>
    <submittedName>
        <fullName evidence="4">FAD-binding Berberine family protein</fullName>
    </submittedName>
</protein>
<dbReference type="Pfam" id="PF08031">
    <property type="entry name" value="BBE"/>
    <property type="match status" value="1"/>
</dbReference>
<proteinExistence type="predicted"/>
<dbReference type="Proteomes" id="UP001604277">
    <property type="component" value="Unassembled WGS sequence"/>
</dbReference>
<gene>
    <name evidence="4" type="ORF">Fot_37725</name>
</gene>